<dbReference type="CDD" id="cd03230">
    <property type="entry name" value="ABC_DR_subfamily_A"/>
    <property type="match status" value="1"/>
</dbReference>
<dbReference type="InterPro" id="IPR017871">
    <property type="entry name" value="ABC_transporter-like_CS"/>
</dbReference>
<dbReference type="Gene3D" id="3.40.50.300">
    <property type="entry name" value="P-loop containing nucleotide triphosphate hydrolases"/>
    <property type="match status" value="1"/>
</dbReference>
<evidence type="ECO:0000256" key="4">
    <source>
        <dbReference type="ARBA" id="ARBA00022840"/>
    </source>
</evidence>
<dbReference type="GO" id="GO:0016887">
    <property type="term" value="F:ATP hydrolysis activity"/>
    <property type="evidence" value="ECO:0007669"/>
    <property type="project" value="InterPro"/>
</dbReference>
<accession>A0A1G9VPE6</accession>
<dbReference type="PANTHER" id="PTHR43335:SF4">
    <property type="entry name" value="ABC TRANSPORTER, ATP-BINDING PROTEIN"/>
    <property type="match status" value="1"/>
</dbReference>
<evidence type="ECO:0000259" key="5">
    <source>
        <dbReference type="PROSITE" id="PS50893"/>
    </source>
</evidence>
<dbReference type="SUPFAM" id="SSF52540">
    <property type="entry name" value="P-loop containing nucleoside triphosphate hydrolases"/>
    <property type="match status" value="1"/>
</dbReference>
<dbReference type="GO" id="GO:0005524">
    <property type="term" value="F:ATP binding"/>
    <property type="evidence" value="ECO:0007669"/>
    <property type="project" value="UniProtKB-KW"/>
</dbReference>
<gene>
    <name evidence="6" type="ORF">SAMN04487766_10675</name>
</gene>
<protein>
    <submittedName>
        <fullName evidence="6">ABC-2 type transport system ATP-binding protein</fullName>
    </submittedName>
</protein>
<keyword evidence="3" id="KW-0547">Nucleotide-binding</keyword>
<dbReference type="PROSITE" id="PS50893">
    <property type="entry name" value="ABC_TRANSPORTER_2"/>
    <property type="match status" value="1"/>
</dbReference>
<proteinExistence type="inferred from homology"/>
<name>A0A1G9VPE6_9ACTO</name>
<dbReference type="SMART" id="SM00382">
    <property type="entry name" value="AAA"/>
    <property type="match status" value="1"/>
</dbReference>
<dbReference type="InterPro" id="IPR003593">
    <property type="entry name" value="AAA+_ATPase"/>
</dbReference>
<comment type="similarity">
    <text evidence="1">Belongs to the ABC transporter superfamily.</text>
</comment>
<dbReference type="InterPro" id="IPR027417">
    <property type="entry name" value="P-loop_NTPase"/>
</dbReference>
<dbReference type="AlphaFoldDB" id="A0A1G9VPE6"/>
<evidence type="ECO:0000313" key="7">
    <source>
        <dbReference type="Proteomes" id="UP000199671"/>
    </source>
</evidence>
<dbReference type="Proteomes" id="UP000199671">
    <property type="component" value="Unassembled WGS sequence"/>
</dbReference>
<keyword evidence="4 6" id="KW-0067">ATP-binding</keyword>
<dbReference type="PANTHER" id="PTHR43335">
    <property type="entry name" value="ABC TRANSPORTER, ATP-BINDING PROTEIN"/>
    <property type="match status" value="1"/>
</dbReference>
<evidence type="ECO:0000256" key="3">
    <source>
        <dbReference type="ARBA" id="ARBA00022741"/>
    </source>
</evidence>
<dbReference type="InterPro" id="IPR003439">
    <property type="entry name" value="ABC_transporter-like_ATP-bd"/>
</dbReference>
<evidence type="ECO:0000313" key="6">
    <source>
        <dbReference type="EMBL" id="SDM73695.1"/>
    </source>
</evidence>
<organism evidence="6 7">
    <name type="scientific">Actinomyces ruminicola</name>
    <dbReference type="NCBI Taxonomy" id="332524"/>
    <lineage>
        <taxon>Bacteria</taxon>
        <taxon>Bacillati</taxon>
        <taxon>Actinomycetota</taxon>
        <taxon>Actinomycetes</taxon>
        <taxon>Actinomycetales</taxon>
        <taxon>Actinomycetaceae</taxon>
        <taxon>Actinomyces</taxon>
    </lineage>
</organism>
<dbReference type="Pfam" id="PF00005">
    <property type="entry name" value="ABC_tran"/>
    <property type="match status" value="1"/>
</dbReference>
<evidence type="ECO:0000256" key="2">
    <source>
        <dbReference type="ARBA" id="ARBA00022448"/>
    </source>
</evidence>
<evidence type="ECO:0000256" key="1">
    <source>
        <dbReference type="ARBA" id="ARBA00005417"/>
    </source>
</evidence>
<dbReference type="PROSITE" id="PS00211">
    <property type="entry name" value="ABC_TRANSPORTER_1"/>
    <property type="match status" value="1"/>
</dbReference>
<dbReference type="RefSeq" id="WP_176760836.1">
    <property type="nucleotide sequence ID" value="NZ_FNHU01000006.1"/>
</dbReference>
<reference evidence="6 7" key="1">
    <citation type="submission" date="2016-10" db="EMBL/GenBank/DDBJ databases">
        <authorList>
            <person name="de Groot N.N."/>
        </authorList>
    </citation>
    <scope>NUCLEOTIDE SEQUENCE [LARGE SCALE GENOMIC DNA]</scope>
    <source>
        <strain evidence="6 7">KPR-7B</strain>
    </source>
</reference>
<sequence length="234" mass="24968">MLEVIDVQRRYRGGRGTGPLTLEVAAGEVLGVVGPNGAGKTTLFNALCGVSDFQSGTVRLDGRELGRRLPAEACGFLPEQSRLFPQLTARQACRFEAAMRHLEVDEDALGEHLTRFGCADFRDTEVRHLSQGMIRRLGIACAFLGAPRVVVLDEPLNGLDVEGVLLFRRALADYLAGGGIALMSSHILSVLDEVCQRVVLLKDGLVAATVDVREGSAERAYLDAFGVVGGSSGS</sequence>
<keyword evidence="2" id="KW-0813">Transport</keyword>
<feature type="domain" description="ABC transporter" evidence="5">
    <location>
        <begin position="2"/>
        <end position="228"/>
    </location>
</feature>
<dbReference type="EMBL" id="FNHU01000006">
    <property type="protein sequence ID" value="SDM73695.1"/>
    <property type="molecule type" value="Genomic_DNA"/>
</dbReference>